<comment type="caution">
    <text evidence="2">The sequence shown here is derived from an EMBL/GenBank/DDBJ whole genome shotgun (WGS) entry which is preliminary data.</text>
</comment>
<dbReference type="Proteomes" id="UP000276443">
    <property type="component" value="Unassembled WGS sequence"/>
</dbReference>
<dbReference type="OrthoDB" id="2973739at2"/>
<feature type="transmembrane region" description="Helical" evidence="1">
    <location>
        <begin position="34"/>
        <end position="50"/>
    </location>
</feature>
<name>A0A3N5BD48_9BACI</name>
<proteinExistence type="predicted"/>
<keyword evidence="1" id="KW-0472">Membrane</keyword>
<protein>
    <submittedName>
        <fullName evidence="2">Uncharacterized protein</fullName>
    </submittedName>
</protein>
<evidence type="ECO:0000313" key="3">
    <source>
        <dbReference type="Proteomes" id="UP000276443"/>
    </source>
</evidence>
<feature type="transmembrane region" description="Helical" evidence="1">
    <location>
        <begin position="12"/>
        <end position="28"/>
    </location>
</feature>
<keyword evidence="3" id="KW-1185">Reference proteome</keyword>
<evidence type="ECO:0000313" key="2">
    <source>
        <dbReference type="EMBL" id="RPF55403.1"/>
    </source>
</evidence>
<sequence>MFKDFKNKRYWILMLPFLIIALLLFTFLPNNYRYFSFLLIIVFWVIYYSWNHFERKKNNPNKPEELS</sequence>
<dbReference type="EMBL" id="RKRF01000007">
    <property type="protein sequence ID" value="RPF55403.1"/>
    <property type="molecule type" value="Genomic_DNA"/>
</dbReference>
<accession>A0A3N5BD48</accession>
<keyword evidence="1" id="KW-0812">Transmembrane</keyword>
<gene>
    <name evidence="2" type="ORF">EDC24_0274</name>
</gene>
<organism evidence="2 3">
    <name type="scientific">Aquisalibacillus elongatus</name>
    <dbReference type="NCBI Taxonomy" id="485577"/>
    <lineage>
        <taxon>Bacteria</taxon>
        <taxon>Bacillati</taxon>
        <taxon>Bacillota</taxon>
        <taxon>Bacilli</taxon>
        <taxon>Bacillales</taxon>
        <taxon>Bacillaceae</taxon>
        <taxon>Aquisalibacillus</taxon>
    </lineage>
</organism>
<keyword evidence="1" id="KW-1133">Transmembrane helix</keyword>
<reference evidence="2 3" key="1">
    <citation type="submission" date="2018-11" db="EMBL/GenBank/DDBJ databases">
        <title>Genomic Encyclopedia of Type Strains, Phase IV (KMG-IV): sequencing the most valuable type-strain genomes for metagenomic binning, comparative biology and taxonomic classification.</title>
        <authorList>
            <person name="Goeker M."/>
        </authorList>
    </citation>
    <scope>NUCLEOTIDE SEQUENCE [LARGE SCALE GENOMIC DNA]</scope>
    <source>
        <strain evidence="2 3">DSM 18090</strain>
    </source>
</reference>
<dbReference type="AlphaFoldDB" id="A0A3N5BD48"/>
<evidence type="ECO:0000256" key="1">
    <source>
        <dbReference type="SAM" id="Phobius"/>
    </source>
</evidence>